<evidence type="ECO:0000313" key="2">
    <source>
        <dbReference type="Proteomes" id="UP000095149"/>
    </source>
</evidence>
<proteinExistence type="predicted"/>
<organism evidence="1 2">
    <name type="scientific">Cryptococcus amylolentus CBS 6273</name>
    <dbReference type="NCBI Taxonomy" id="1296118"/>
    <lineage>
        <taxon>Eukaryota</taxon>
        <taxon>Fungi</taxon>
        <taxon>Dikarya</taxon>
        <taxon>Basidiomycota</taxon>
        <taxon>Agaricomycotina</taxon>
        <taxon>Tremellomycetes</taxon>
        <taxon>Tremellales</taxon>
        <taxon>Cryptococcaceae</taxon>
        <taxon>Cryptococcus</taxon>
    </lineage>
</organism>
<dbReference type="EMBL" id="MEKH01000013">
    <property type="protein sequence ID" value="ODN97877.1"/>
    <property type="molecule type" value="Genomic_DNA"/>
</dbReference>
<reference evidence="1 2" key="1">
    <citation type="submission" date="2016-06" db="EMBL/GenBank/DDBJ databases">
        <title>Evolution of pathogenesis and genome organization in the Tremellales.</title>
        <authorList>
            <person name="Cuomo C."/>
            <person name="Litvintseva A."/>
            <person name="Heitman J."/>
            <person name="Chen Y."/>
            <person name="Sun S."/>
            <person name="Springer D."/>
            <person name="Dromer F."/>
            <person name="Young S."/>
            <person name="Zeng Q."/>
            <person name="Chapman S."/>
            <person name="Gujja S."/>
            <person name="Saif S."/>
            <person name="Birren B."/>
        </authorList>
    </citation>
    <scope>NUCLEOTIDE SEQUENCE [LARGE SCALE GENOMIC DNA]</scope>
    <source>
        <strain evidence="1 2">CBS 6273</strain>
    </source>
</reference>
<sequence length="145" mass="15637">MKAEIKCDSLAIRIGSRDPGKAGSTSAKRSSGLLSAVHQLAGPSCALLFKTHFKRSWVLKTIAQVAAGIAISQERLTEATIGATQEVAVQYLIELHRGIGQRVGTEQEPRHAVKLVLLVGIRTILVAQESEKEYIRKKPATPVGE</sequence>
<evidence type="ECO:0000313" key="1">
    <source>
        <dbReference type="EMBL" id="ODN97877.1"/>
    </source>
</evidence>
<accession>A0A1E3JAK6</accession>
<comment type="caution">
    <text evidence="1">The sequence shown here is derived from an EMBL/GenBank/DDBJ whole genome shotgun (WGS) entry which is preliminary data.</text>
</comment>
<dbReference type="Proteomes" id="UP000095149">
    <property type="component" value="Unassembled WGS sequence"/>
</dbReference>
<protein>
    <submittedName>
        <fullName evidence="1">Uncharacterized protein</fullName>
    </submittedName>
</protein>
<dbReference type="AlphaFoldDB" id="A0A1E3JAK6"/>
<name>A0A1E3JAK6_9TREE</name>
<gene>
    <name evidence="1" type="ORF">I350_07512</name>
</gene>